<dbReference type="RefSeq" id="WP_152432406.1">
    <property type="nucleotide sequence ID" value="NZ_CBCSDK010000022.1"/>
</dbReference>
<protein>
    <submittedName>
        <fullName evidence="1">Bacterial extracellular solute-binding protein, family 3</fullName>
    </submittedName>
</protein>
<proteinExistence type="predicted"/>
<name>A0A5P9CQ73_9VIBR</name>
<dbReference type="KEGG" id="vaq:FIV01_18600"/>
<dbReference type="Proteomes" id="UP000326936">
    <property type="component" value="Plasmid pTHAF100_a"/>
</dbReference>
<geneLocation type="plasmid" evidence="2">
    <name>pthaf100_a</name>
</geneLocation>
<gene>
    <name evidence="1" type="ORF">FIV01_18600</name>
</gene>
<keyword evidence="2" id="KW-1185">Reference proteome</keyword>
<dbReference type="AlphaFoldDB" id="A0A5P9CQ73"/>
<sequence>MKTLFISLFILVYSQISQGKNLVVGVENIDYYPIYSVESGQYSGYSRELLDRFAQEYNHTLTYRPLPVVRLFHELVEGKVDLKFPDNPYWGSDIKKGTKISYSQSALNYIDGVMVSPNKLGKSIPKTLGIVRGFTPYALVDEIDQGKIKVKEFSNTENMVNFFVNRNEVEGIYFNVAVMKYVLKNLEVEGNILVYDPSIPHIESDYFLSSIKHTDIIKQFDEFLKKNTSYVQKLKEKYGVN</sequence>
<dbReference type="EMBL" id="CP045351">
    <property type="protein sequence ID" value="QFT28408.1"/>
    <property type="molecule type" value="Genomic_DNA"/>
</dbReference>
<dbReference type="OrthoDB" id="5416480at2"/>
<evidence type="ECO:0000313" key="1">
    <source>
        <dbReference type="EMBL" id="QFT28408.1"/>
    </source>
</evidence>
<organism evidence="1 2">
    <name type="scientific">Vibrio aquimaris</name>
    <dbReference type="NCBI Taxonomy" id="2587862"/>
    <lineage>
        <taxon>Bacteria</taxon>
        <taxon>Pseudomonadati</taxon>
        <taxon>Pseudomonadota</taxon>
        <taxon>Gammaproteobacteria</taxon>
        <taxon>Vibrionales</taxon>
        <taxon>Vibrionaceae</taxon>
        <taxon>Vibrio</taxon>
    </lineage>
</organism>
<keyword evidence="1" id="KW-0614">Plasmid</keyword>
<evidence type="ECO:0000313" key="2">
    <source>
        <dbReference type="Proteomes" id="UP000326936"/>
    </source>
</evidence>
<dbReference type="SUPFAM" id="SSF53850">
    <property type="entry name" value="Periplasmic binding protein-like II"/>
    <property type="match status" value="1"/>
</dbReference>
<reference evidence="1 2" key="1">
    <citation type="submission" date="2019-10" db="EMBL/GenBank/DDBJ databases">
        <title>Complete genome sequence of Vibrio sp. strain THAF100, isolated from non-filtered water from the water column of tank 6 of a marine aquarium containing stony-coral fragments. Water maintained at 26 degree C.</title>
        <authorList>
            <person name="Ruckert C."/>
            <person name="Franco A."/>
            <person name="Kalinowski J."/>
            <person name="Glaeser S."/>
        </authorList>
    </citation>
    <scope>NUCLEOTIDE SEQUENCE [LARGE SCALE GENOMIC DNA]</scope>
    <source>
        <strain evidence="1 2">THAF100</strain>
        <plasmid evidence="2">pthaf100_a</plasmid>
    </source>
</reference>
<accession>A0A5P9CQ73</accession>
<dbReference type="Gene3D" id="3.40.190.10">
    <property type="entry name" value="Periplasmic binding protein-like II"/>
    <property type="match status" value="1"/>
</dbReference>